<dbReference type="PANTHER" id="PTHR43080">
    <property type="entry name" value="CBS DOMAIN-CONTAINING PROTEIN CBSX3, MITOCHONDRIAL"/>
    <property type="match status" value="1"/>
</dbReference>
<evidence type="ECO:0000313" key="5">
    <source>
        <dbReference type="Proteomes" id="UP000237752"/>
    </source>
</evidence>
<dbReference type="PROSITE" id="PS51371">
    <property type="entry name" value="CBS"/>
    <property type="match status" value="2"/>
</dbReference>
<gene>
    <name evidence="4" type="ORF">CLV47_102426</name>
</gene>
<keyword evidence="1 2" id="KW-0129">CBS domain</keyword>
<evidence type="ECO:0000256" key="1">
    <source>
        <dbReference type="ARBA" id="ARBA00023122"/>
    </source>
</evidence>
<dbReference type="CDD" id="cd04623">
    <property type="entry name" value="CBS_pair_bac_euk"/>
    <property type="match status" value="1"/>
</dbReference>
<protein>
    <submittedName>
        <fullName evidence="4">CBS domain protein</fullName>
    </submittedName>
</protein>
<dbReference type="OrthoDB" id="9807125at2"/>
<evidence type="ECO:0000256" key="2">
    <source>
        <dbReference type="PROSITE-ProRule" id="PRU00703"/>
    </source>
</evidence>
<dbReference type="RefSeq" id="WP_106347854.1">
    <property type="nucleotide sequence ID" value="NZ_PVUE01000002.1"/>
</dbReference>
<accession>A0A2T1A549</accession>
<dbReference type="PANTHER" id="PTHR43080:SF2">
    <property type="entry name" value="CBS DOMAIN-CONTAINING PROTEIN"/>
    <property type="match status" value="1"/>
</dbReference>
<name>A0A2T1A549_9ACTN</name>
<dbReference type="InterPro" id="IPR051257">
    <property type="entry name" value="Diverse_CBS-Domain"/>
</dbReference>
<evidence type="ECO:0000313" key="4">
    <source>
        <dbReference type="EMBL" id="PRZ43735.1"/>
    </source>
</evidence>
<feature type="domain" description="CBS" evidence="3">
    <location>
        <begin position="7"/>
        <end position="66"/>
    </location>
</feature>
<dbReference type="Pfam" id="PF00571">
    <property type="entry name" value="CBS"/>
    <property type="match status" value="2"/>
</dbReference>
<dbReference type="SUPFAM" id="SSF54631">
    <property type="entry name" value="CBS-domain pair"/>
    <property type="match status" value="1"/>
</dbReference>
<dbReference type="InterPro" id="IPR046342">
    <property type="entry name" value="CBS_dom_sf"/>
</dbReference>
<proteinExistence type="predicted"/>
<comment type="caution">
    <text evidence="4">The sequence shown here is derived from an EMBL/GenBank/DDBJ whole genome shotgun (WGS) entry which is preliminary data.</text>
</comment>
<keyword evidence="5" id="KW-1185">Reference proteome</keyword>
<dbReference type="EMBL" id="PVUE01000002">
    <property type="protein sequence ID" value="PRZ43735.1"/>
    <property type="molecule type" value="Genomic_DNA"/>
</dbReference>
<dbReference type="Proteomes" id="UP000237752">
    <property type="component" value="Unassembled WGS sequence"/>
</dbReference>
<dbReference type="AlphaFoldDB" id="A0A2T1A549"/>
<dbReference type="InterPro" id="IPR000644">
    <property type="entry name" value="CBS_dom"/>
</dbReference>
<sequence length="141" mass="15544">MNISEILRRKGSDVITVVPATTVRDLIVVMAEHNIGAAVVQGADSRVLGIVSERDVVRRLVDGVGVLDHPVEEIMTADVTVCRTDSSIEQVRAEMTERRIRHLPVIDDGELKGIVSIGDVVKSAIDNLQFERDQLSDYVNR</sequence>
<dbReference type="Gene3D" id="3.10.580.10">
    <property type="entry name" value="CBS-domain"/>
    <property type="match status" value="1"/>
</dbReference>
<evidence type="ECO:0000259" key="3">
    <source>
        <dbReference type="PROSITE" id="PS51371"/>
    </source>
</evidence>
<dbReference type="InterPro" id="IPR044725">
    <property type="entry name" value="CBSX3_CBS_dom"/>
</dbReference>
<reference evidence="4 5" key="1">
    <citation type="submission" date="2018-03" db="EMBL/GenBank/DDBJ databases">
        <title>Genomic Encyclopedia of Archaeal and Bacterial Type Strains, Phase II (KMG-II): from individual species to whole genera.</title>
        <authorList>
            <person name="Goeker M."/>
        </authorList>
    </citation>
    <scope>NUCLEOTIDE SEQUENCE [LARGE SCALE GENOMIC DNA]</scope>
    <source>
        <strain evidence="4 5">DSM 100065</strain>
    </source>
</reference>
<dbReference type="SMART" id="SM00116">
    <property type="entry name" value="CBS"/>
    <property type="match status" value="2"/>
</dbReference>
<feature type="domain" description="CBS" evidence="3">
    <location>
        <begin position="75"/>
        <end position="130"/>
    </location>
</feature>
<organism evidence="4 5">
    <name type="scientific">Antricoccus suffuscus</name>
    <dbReference type="NCBI Taxonomy" id="1629062"/>
    <lineage>
        <taxon>Bacteria</taxon>
        <taxon>Bacillati</taxon>
        <taxon>Actinomycetota</taxon>
        <taxon>Actinomycetes</taxon>
        <taxon>Geodermatophilales</taxon>
        <taxon>Antricoccaceae</taxon>
        <taxon>Antricoccus</taxon>
    </lineage>
</organism>